<gene>
    <name evidence="2" type="ORF">J2S63_003011</name>
</gene>
<evidence type="ECO:0000313" key="2">
    <source>
        <dbReference type="EMBL" id="MDR7363458.1"/>
    </source>
</evidence>
<dbReference type="SUPFAM" id="SSF48317">
    <property type="entry name" value="Acid phosphatase/Vanadium-dependent haloperoxidase"/>
    <property type="match status" value="1"/>
</dbReference>
<evidence type="ECO:0000313" key="3">
    <source>
        <dbReference type="Proteomes" id="UP001183648"/>
    </source>
</evidence>
<comment type="caution">
    <text evidence="2">The sequence shown here is derived from an EMBL/GenBank/DDBJ whole genome shotgun (WGS) entry which is preliminary data.</text>
</comment>
<dbReference type="InterPro" id="IPR036938">
    <property type="entry name" value="PAP2/HPO_sf"/>
</dbReference>
<name>A0ABU2BYH2_9ACTN</name>
<feature type="signal peptide" evidence="1">
    <location>
        <begin position="1"/>
        <end position="28"/>
    </location>
</feature>
<dbReference type="RefSeq" id="WP_310303888.1">
    <property type="nucleotide sequence ID" value="NZ_BAAAPS010000003.1"/>
</dbReference>
<organism evidence="2 3">
    <name type="scientific">Nocardioides marmoribigeumensis</name>
    <dbReference type="NCBI Taxonomy" id="433649"/>
    <lineage>
        <taxon>Bacteria</taxon>
        <taxon>Bacillati</taxon>
        <taxon>Actinomycetota</taxon>
        <taxon>Actinomycetes</taxon>
        <taxon>Propionibacteriales</taxon>
        <taxon>Nocardioidaceae</taxon>
        <taxon>Nocardioides</taxon>
    </lineage>
</organism>
<evidence type="ECO:0000256" key="1">
    <source>
        <dbReference type="SAM" id="SignalP"/>
    </source>
</evidence>
<reference evidence="2 3" key="1">
    <citation type="submission" date="2023-07" db="EMBL/GenBank/DDBJ databases">
        <title>Sequencing the genomes of 1000 actinobacteria strains.</title>
        <authorList>
            <person name="Klenk H.-P."/>
        </authorList>
    </citation>
    <scope>NUCLEOTIDE SEQUENCE [LARGE SCALE GENOMIC DNA]</scope>
    <source>
        <strain evidence="2 3">DSM 19426</strain>
    </source>
</reference>
<sequence length="281" mass="29680">MRRRGTGALVALATVAALAGTAGPAAYAQWGDTSAKDRVEADPPPALFADGDLAPAQQALAGTATRAHAAMRQWWAQHGTKADDAAFMTWAAAQVPAPPAAAARTRELTRVQQLSSHRSTAGETAATWLEVHGKKDVWKLAAHDAAEVLPSDRGQALKDAVDLGLTMTKTLADGLAAEDRQPAPYVVHPELRPDHHVSPGQTCPCSYPSRHAARGAASRTVLSLVEPHRAADYRWTEDEVDYSRLYMAGHVPSDLTGGAFLGDLVGEYVARTRLGISAATG</sequence>
<dbReference type="Proteomes" id="UP001183648">
    <property type="component" value="Unassembled WGS sequence"/>
</dbReference>
<protein>
    <recommendedName>
        <fullName evidence="4">Phosphatase PAP2 family protein</fullName>
    </recommendedName>
</protein>
<keyword evidence="3" id="KW-1185">Reference proteome</keyword>
<proteinExistence type="predicted"/>
<dbReference type="Gene3D" id="1.20.144.10">
    <property type="entry name" value="Phosphatidic acid phosphatase type 2/haloperoxidase"/>
    <property type="match status" value="1"/>
</dbReference>
<accession>A0ABU2BYH2</accession>
<dbReference type="EMBL" id="JAVDYG010000001">
    <property type="protein sequence ID" value="MDR7363458.1"/>
    <property type="molecule type" value="Genomic_DNA"/>
</dbReference>
<evidence type="ECO:0008006" key="4">
    <source>
        <dbReference type="Google" id="ProtNLM"/>
    </source>
</evidence>
<dbReference type="CDD" id="cd01610">
    <property type="entry name" value="PAP2_like"/>
    <property type="match status" value="1"/>
</dbReference>
<feature type="chain" id="PRO_5045332108" description="Phosphatase PAP2 family protein" evidence="1">
    <location>
        <begin position="29"/>
        <end position="281"/>
    </location>
</feature>
<keyword evidence="1" id="KW-0732">Signal</keyword>